<dbReference type="AlphaFoldDB" id="A0A9P6ACE1"/>
<sequence>MARKKNSVIAAAARMREAKVTRNQTKPNVEDSGSASDTKPDVDMCCWDGSVNHVPSSDEEPMGFDTDAEEFSDLDGEELVASIEEEMKRKGMPLPLAIIMQSAGNIEVWSSAERNRALGYNGNSKRTKQRHAQKAREKEDEDAVTRKGPSANLMRSYFGKPPTTMMTPATHSLPTDNSAEDVHSNGGIFCGYLSDNEPDDLTDDECDTPEVHRIMTVDASAQENLPTSSSWDFQVAAPPPLKRRKLDVPFRVARLEAHGERRKKVLSALKDIEKVLKSKKTEFHAGNSGLEAMRMRAIQSYLHMVVHNGRGKMDAGSRASESHGFSGGWGGRLVRMWAKNWIENRTRPTSQRGCHRKSFSLLSDPAICTELRSFVRTNKWAMDPAKLVAFSKNKLLPDAAEKYVHHIVDQEMPRGLKKYIDAELLPRLHLKVGKGISVSTARRWLRKEGFRYMAHKKGLYYDGHERPDVVDYHQNEFLPRMAEYRRRLVEFTVGEVQKEVNKAPDNFVETRLVMLAHDEMTAQSNNSKGASWVYDQEQPLKKKGVGRGLHQSDVICSTYGWLPEASQTLEYGKNYDGYWNGELFVKQLVERIIPAFEKYHGAGYKALILVDNSQGHSAYAADALLTSQMNMRPGGKQARLHDGWYIKNDYPDQPKGIKQVLLERGLWPNKGLVMQCKSTCEPDFKEQRSLVQEVIEAAGHECIFLPKFHCELNFIEFFWGAVKRYLADHCDYTFDTLKENMPKALAAVEVSTIRKWEHRMQRWMDGYREGLGAKEAQFKVREFSSTKYTSHRRIPNQVAAVFDT</sequence>
<feature type="region of interest" description="Disordered" evidence="1">
    <location>
        <begin position="13"/>
        <end position="61"/>
    </location>
</feature>
<dbReference type="Proteomes" id="UP000807025">
    <property type="component" value="Unassembled WGS sequence"/>
</dbReference>
<feature type="region of interest" description="Disordered" evidence="1">
    <location>
        <begin position="119"/>
        <end position="147"/>
    </location>
</feature>
<feature type="compositionally biased region" description="Polar residues" evidence="1">
    <location>
        <begin position="21"/>
        <end position="37"/>
    </location>
</feature>
<dbReference type="InterPro" id="IPR036397">
    <property type="entry name" value="RNaseH_sf"/>
</dbReference>
<evidence type="ECO:0000313" key="2">
    <source>
        <dbReference type="EMBL" id="KAF9502066.1"/>
    </source>
</evidence>
<keyword evidence="3" id="KW-1185">Reference proteome</keyword>
<comment type="caution">
    <text evidence="2">The sequence shown here is derived from an EMBL/GenBank/DDBJ whole genome shotgun (WGS) entry which is preliminary data.</text>
</comment>
<reference evidence="2" key="1">
    <citation type="submission" date="2020-11" db="EMBL/GenBank/DDBJ databases">
        <authorList>
            <consortium name="DOE Joint Genome Institute"/>
            <person name="Ahrendt S."/>
            <person name="Riley R."/>
            <person name="Andreopoulos W."/>
            <person name="Labutti K."/>
            <person name="Pangilinan J."/>
            <person name="Ruiz-Duenas F.J."/>
            <person name="Barrasa J.M."/>
            <person name="Sanchez-Garcia M."/>
            <person name="Camarero S."/>
            <person name="Miyauchi S."/>
            <person name="Serrano A."/>
            <person name="Linde D."/>
            <person name="Babiker R."/>
            <person name="Drula E."/>
            <person name="Ayuso-Fernandez I."/>
            <person name="Pacheco R."/>
            <person name="Padilla G."/>
            <person name="Ferreira P."/>
            <person name="Barriuso J."/>
            <person name="Kellner H."/>
            <person name="Castanera R."/>
            <person name="Alfaro M."/>
            <person name="Ramirez L."/>
            <person name="Pisabarro A.G."/>
            <person name="Kuo A."/>
            <person name="Tritt A."/>
            <person name="Lipzen A."/>
            <person name="He G."/>
            <person name="Yan M."/>
            <person name="Ng V."/>
            <person name="Cullen D."/>
            <person name="Martin F."/>
            <person name="Rosso M.-N."/>
            <person name="Henrissat B."/>
            <person name="Hibbett D."/>
            <person name="Martinez A.T."/>
            <person name="Grigoriev I.V."/>
        </authorList>
    </citation>
    <scope>NUCLEOTIDE SEQUENCE</scope>
    <source>
        <strain evidence="2">ATCC 90797</strain>
    </source>
</reference>
<accession>A0A9P6ACE1</accession>
<organism evidence="2 3">
    <name type="scientific">Pleurotus eryngii</name>
    <name type="common">Boletus of the steppes</name>
    <dbReference type="NCBI Taxonomy" id="5323"/>
    <lineage>
        <taxon>Eukaryota</taxon>
        <taxon>Fungi</taxon>
        <taxon>Dikarya</taxon>
        <taxon>Basidiomycota</taxon>
        <taxon>Agaricomycotina</taxon>
        <taxon>Agaricomycetes</taxon>
        <taxon>Agaricomycetidae</taxon>
        <taxon>Agaricales</taxon>
        <taxon>Pleurotineae</taxon>
        <taxon>Pleurotaceae</taxon>
        <taxon>Pleurotus</taxon>
    </lineage>
</organism>
<gene>
    <name evidence="2" type="ORF">BDN71DRAFT_1500217</name>
</gene>
<evidence type="ECO:0000313" key="3">
    <source>
        <dbReference type="Proteomes" id="UP000807025"/>
    </source>
</evidence>
<dbReference type="PANTHER" id="PTHR35871:SF1">
    <property type="entry name" value="CXC1-LIKE CYSTEINE CLUSTER ASSOCIATED WITH KDZ TRANSPOSASES DOMAIN-CONTAINING PROTEIN"/>
    <property type="match status" value="1"/>
</dbReference>
<dbReference type="OrthoDB" id="3218065at2759"/>
<proteinExistence type="predicted"/>
<name>A0A9P6ACE1_PLEER</name>
<dbReference type="GO" id="GO:0003676">
    <property type="term" value="F:nucleic acid binding"/>
    <property type="evidence" value="ECO:0007669"/>
    <property type="project" value="InterPro"/>
</dbReference>
<evidence type="ECO:0000256" key="1">
    <source>
        <dbReference type="SAM" id="MobiDB-lite"/>
    </source>
</evidence>
<dbReference type="Gene3D" id="3.30.420.10">
    <property type="entry name" value="Ribonuclease H-like superfamily/Ribonuclease H"/>
    <property type="match status" value="1"/>
</dbReference>
<dbReference type="PANTHER" id="PTHR35871">
    <property type="entry name" value="EXPRESSED PROTEIN"/>
    <property type="match status" value="1"/>
</dbReference>
<protein>
    <submittedName>
        <fullName evidence="2">Uncharacterized protein</fullName>
    </submittedName>
</protein>
<dbReference type="EMBL" id="MU154521">
    <property type="protein sequence ID" value="KAF9502066.1"/>
    <property type="molecule type" value="Genomic_DNA"/>
</dbReference>